<dbReference type="PANTHER" id="PTHR10900:SF77">
    <property type="entry name" value="FI19380P1"/>
    <property type="match status" value="1"/>
</dbReference>
<keyword evidence="3" id="KW-1185">Reference proteome</keyword>
<dbReference type="PROSITE" id="PS50213">
    <property type="entry name" value="FAS1"/>
    <property type="match status" value="7"/>
</dbReference>
<organism evidence="2 3">
    <name type="scientific">Mytilus edulis</name>
    <name type="common">Blue mussel</name>
    <dbReference type="NCBI Taxonomy" id="6550"/>
    <lineage>
        <taxon>Eukaryota</taxon>
        <taxon>Metazoa</taxon>
        <taxon>Spiralia</taxon>
        <taxon>Lophotrochozoa</taxon>
        <taxon>Mollusca</taxon>
        <taxon>Bivalvia</taxon>
        <taxon>Autobranchia</taxon>
        <taxon>Pteriomorphia</taxon>
        <taxon>Mytilida</taxon>
        <taxon>Mytiloidea</taxon>
        <taxon>Mytilidae</taxon>
        <taxon>Mytilinae</taxon>
        <taxon>Mytilus</taxon>
    </lineage>
</organism>
<evidence type="ECO:0000313" key="2">
    <source>
        <dbReference type="EMBL" id="CAG2247823.1"/>
    </source>
</evidence>
<evidence type="ECO:0000313" key="3">
    <source>
        <dbReference type="Proteomes" id="UP000683360"/>
    </source>
</evidence>
<evidence type="ECO:0000259" key="1">
    <source>
        <dbReference type="PROSITE" id="PS50213"/>
    </source>
</evidence>
<comment type="caution">
    <text evidence="2">The sequence shown here is derived from an EMBL/GenBank/DDBJ whole genome shotgun (WGS) entry which is preliminary data.</text>
</comment>
<dbReference type="InterPro" id="IPR036378">
    <property type="entry name" value="FAS1_dom_sf"/>
</dbReference>
<dbReference type="Gene3D" id="2.30.180.10">
    <property type="entry name" value="FAS1 domain"/>
    <property type="match status" value="7"/>
</dbReference>
<feature type="domain" description="FAS1" evidence="1">
    <location>
        <begin position="28"/>
        <end position="163"/>
    </location>
</feature>
<dbReference type="InterPro" id="IPR050904">
    <property type="entry name" value="Adhesion/Biosynth-related"/>
</dbReference>
<gene>
    <name evidence="2" type="ORF">MEDL_59708</name>
</gene>
<accession>A0A8S3UNU3</accession>
<reference evidence="2" key="1">
    <citation type="submission" date="2021-03" db="EMBL/GenBank/DDBJ databases">
        <authorList>
            <person name="Bekaert M."/>
        </authorList>
    </citation>
    <scope>NUCLEOTIDE SEQUENCE</scope>
</reference>
<sequence length="1093" mass="123693">MRIFVEYALLGILLNFNGVLLDNLYTKSKTIVELISGTNRLRQVSTMIEDAGLSLFFEQSHITAFIPTTEALLTFDDKKYGYDLTDRETVRSLLLYHMVKGTYLNSDLPSAKEARSLHPSGYKLYFNQFTEGTEKIFTVNGAVLITSNITASNGVLHIIDRVMAPITSAKTVHDYILYPEIPSYSFSSINNASIVDLDLRQWTSETNRKFTVFLPNDGHLVSMPSYGQDRLFKDWYLIRKIYHAHTVLDTFSFIPSKGDIPKLTSMQGDITFHRENNRVYIKSNRVKALVIQANVPTVNGIIHVIDNLLYFIYMNIVQTIQKLPNTQTFKLYLERQSAVKSYLGSLNGTKTVFVPTDTAFAKLPSNKQQQFTNDLTYLSQILNNHILSSEVDEASLVNGQTFTTLSNKTITVIRKDQTFYLETEDMQIQVVETDIGCTNGVVHLIDNVILRKDYTVWEAITGNDQLIKMKSFMQNYNDLPALLNNAGVHVTVFLPFDYVMDDIPGSTLSSFSTNPDILYDALSGHIILGHTLATFNMSRKETFNTYGGHQLTTVFSKEEISVTGSYIKAGVIVRDILCSNGVIHIIDNLMHVATRNVLDEMKRHKEISVVSSFIGLYTMQMLQNLLSDKDEDITIFVPVNNAFNDIPRSRADKLLMDSLLLERILQAHVVTSGSHLVEQLYAEQNLISVEDTIYIRKSNNTVGLVSNNVHSRITTSNVMATNGVIHMVDRLLYYPYFTVAETMSKDERLIPFFNMMFENEDFQDLSDASDEDMTVFVPSPSSLANITTNPSILTQLYLGHVLPGLKIDQKYLSKQKPKGAVNVTENNITFSMTNQTIGYSIDVGYSNLRYYFNIISDGIACSNGIVYMIDGLLNFNNKTLIQEIQSDNSYLHAFNYMLRFWPSDSGDKLRQPDRNFTLFLPAAFVVDSLSKAAVDFLDSITEQEKEEFYARHVIEEHVITIKDISQGWKMKNNVTAEYIDNEIFLKWNNTQSRIVHANILSSNGLIHIIDKLFIDLPEMPTTVSPKGTTKKSSHTNDTINQRFCSRNVLQALSYDMVSDSLIINGKLVFSKDNSNLRCNLPRGVALQNSLCNI</sequence>
<feature type="domain" description="FAS1" evidence="1">
    <location>
        <begin position="313"/>
        <end position="449"/>
    </location>
</feature>
<dbReference type="AlphaFoldDB" id="A0A8S3UNU3"/>
<feature type="domain" description="FAS1" evidence="1">
    <location>
        <begin position="453"/>
        <end position="590"/>
    </location>
</feature>
<feature type="domain" description="FAS1" evidence="1">
    <location>
        <begin position="594"/>
        <end position="732"/>
    </location>
</feature>
<dbReference type="GO" id="GO:0005615">
    <property type="term" value="C:extracellular space"/>
    <property type="evidence" value="ECO:0007669"/>
    <property type="project" value="TreeGrafter"/>
</dbReference>
<proteinExistence type="predicted"/>
<dbReference type="SUPFAM" id="SSF82153">
    <property type="entry name" value="FAS1 domain"/>
    <property type="match status" value="7"/>
</dbReference>
<name>A0A8S3UNU3_MYTED</name>
<dbReference type="Proteomes" id="UP000683360">
    <property type="component" value="Unassembled WGS sequence"/>
</dbReference>
<dbReference type="EMBL" id="CAJPWZ010002915">
    <property type="protein sequence ID" value="CAG2247823.1"/>
    <property type="molecule type" value="Genomic_DNA"/>
</dbReference>
<feature type="domain" description="FAS1" evidence="1">
    <location>
        <begin position="173"/>
        <end position="309"/>
    </location>
</feature>
<feature type="domain" description="FAS1" evidence="1">
    <location>
        <begin position="878"/>
        <end position="1013"/>
    </location>
</feature>
<dbReference type="OrthoDB" id="7700931at2759"/>
<dbReference type="Pfam" id="PF02469">
    <property type="entry name" value="Fasciclin"/>
    <property type="match status" value="7"/>
</dbReference>
<protein>
    <recommendedName>
        <fullName evidence="1">FAS1 domain-containing protein</fullName>
    </recommendedName>
</protein>
<dbReference type="PANTHER" id="PTHR10900">
    <property type="entry name" value="PERIOSTIN-RELATED"/>
    <property type="match status" value="1"/>
</dbReference>
<dbReference type="SMART" id="SM00554">
    <property type="entry name" value="FAS1"/>
    <property type="match status" value="7"/>
</dbReference>
<dbReference type="InterPro" id="IPR000782">
    <property type="entry name" value="FAS1_domain"/>
</dbReference>
<feature type="domain" description="FAS1" evidence="1">
    <location>
        <begin position="736"/>
        <end position="873"/>
    </location>
</feature>